<dbReference type="Proteomes" id="UP000295388">
    <property type="component" value="Unassembled WGS sequence"/>
</dbReference>
<dbReference type="Pfam" id="PF13193">
    <property type="entry name" value="AMP-binding_C"/>
    <property type="match status" value="1"/>
</dbReference>
<evidence type="ECO:0000313" key="4">
    <source>
        <dbReference type="Proteomes" id="UP000295388"/>
    </source>
</evidence>
<dbReference type="EMBL" id="SNWQ01000003">
    <property type="protein sequence ID" value="TDO51688.1"/>
    <property type="molecule type" value="Genomic_DNA"/>
</dbReference>
<dbReference type="InterPro" id="IPR025110">
    <property type="entry name" value="AMP-bd_C"/>
</dbReference>
<evidence type="ECO:0000259" key="2">
    <source>
        <dbReference type="Pfam" id="PF13193"/>
    </source>
</evidence>
<dbReference type="Gene3D" id="3.30.300.30">
    <property type="match status" value="1"/>
</dbReference>
<dbReference type="PROSITE" id="PS00455">
    <property type="entry name" value="AMP_BINDING"/>
    <property type="match status" value="1"/>
</dbReference>
<dbReference type="RefSeq" id="WP_133799594.1">
    <property type="nucleotide sequence ID" value="NZ_SNWQ01000003.1"/>
</dbReference>
<dbReference type="AlphaFoldDB" id="A0A4R6KK38"/>
<evidence type="ECO:0000259" key="1">
    <source>
        <dbReference type="Pfam" id="PF00501"/>
    </source>
</evidence>
<dbReference type="Gene3D" id="3.40.50.12780">
    <property type="entry name" value="N-terminal domain of ligase-like"/>
    <property type="match status" value="1"/>
</dbReference>
<dbReference type="Pfam" id="PF00501">
    <property type="entry name" value="AMP-binding"/>
    <property type="match status" value="1"/>
</dbReference>
<dbReference type="SUPFAM" id="SSF56801">
    <property type="entry name" value="Acetyl-CoA synthetase-like"/>
    <property type="match status" value="1"/>
</dbReference>
<dbReference type="GO" id="GO:0031956">
    <property type="term" value="F:medium-chain fatty acid-CoA ligase activity"/>
    <property type="evidence" value="ECO:0007669"/>
    <property type="project" value="TreeGrafter"/>
</dbReference>
<gene>
    <name evidence="3" type="ORF">EV643_103427</name>
</gene>
<dbReference type="InterPro" id="IPR042099">
    <property type="entry name" value="ANL_N_sf"/>
</dbReference>
<dbReference type="PANTHER" id="PTHR43201">
    <property type="entry name" value="ACYL-COA SYNTHETASE"/>
    <property type="match status" value="1"/>
</dbReference>
<comment type="caution">
    <text evidence="3">The sequence shown here is derived from an EMBL/GenBank/DDBJ whole genome shotgun (WGS) entry which is preliminary data.</text>
</comment>
<sequence>MSSSVHRSAVAQTVVQLMSQVQRRPAGDVAVEDVAGLRRMTIGELAESSNRLANVFLGLGLQPGNRVVYVAQNHVEYVVLEFALLKAGLVKVPLNHRLAPQELRRCIELAEVRLVVADGQSALSLDEVLEEPEILKVVIGGQRAGWLTFDDLVAQGAPAAVQVPVGPDDLYHIRFSSGSTGRPKGIAISHRGARAAILGNTWVMSSSGPVATPRTLQVAPFVYAGGWSVMPTLLCGGTNVVMDRFDADQTLDVIADRGITWMFAVPTMLRRMSSSSVLPKLRSSSLSCLMLAGEPAALPALEVVGEHTDALIQCWGQTEAPASTTLLSRAEMRQPELWSSIGRPVPGVEFAILDGGVVLDRPEPGTVGELVIRTPSVATTLLGAESEHEERLLADGWWRTSDLGHVDEAGRLYIVGRASETIITGGTNIHPVEIERAFESHPDVREAVVVGVPDSDWGETPAAYVHVAKLSPATGDVLEGWLKEQLAGFKRPRHIFLSADAIPRASGESKIARGDIKQLVRGWVEKPENLPANVTKVVTSRG</sequence>
<dbReference type="InterPro" id="IPR000873">
    <property type="entry name" value="AMP-dep_synth/lig_dom"/>
</dbReference>
<keyword evidence="4" id="KW-1185">Reference proteome</keyword>
<organism evidence="3 4">
    <name type="scientific">Kribbella caucasensis</name>
    <dbReference type="NCBI Taxonomy" id="2512215"/>
    <lineage>
        <taxon>Bacteria</taxon>
        <taxon>Bacillati</taxon>
        <taxon>Actinomycetota</taxon>
        <taxon>Actinomycetes</taxon>
        <taxon>Propionibacteriales</taxon>
        <taxon>Kribbellaceae</taxon>
        <taxon>Kribbella</taxon>
    </lineage>
</organism>
<feature type="domain" description="AMP-binding enzyme C-terminal" evidence="2">
    <location>
        <begin position="433"/>
        <end position="504"/>
    </location>
</feature>
<protein>
    <submittedName>
        <fullName evidence="3">Fatty-acyl-CoA synthase/long-chain acyl-CoA synthetase</fullName>
    </submittedName>
</protein>
<dbReference type="InterPro" id="IPR020845">
    <property type="entry name" value="AMP-binding_CS"/>
</dbReference>
<dbReference type="GO" id="GO:0006631">
    <property type="term" value="P:fatty acid metabolic process"/>
    <property type="evidence" value="ECO:0007669"/>
    <property type="project" value="TreeGrafter"/>
</dbReference>
<name>A0A4R6KK38_9ACTN</name>
<evidence type="ECO:0000313" key="3">
    <source>
        <dbReference type="EMBL" id="TDO51688.1"/>
    </source>
</evidence>
<reference evidence="3 4" key="1">
    <citation type="submission" date="2019-03" db="EMBL/GenBank/DDBJ databases">
        <title>Genomic Encyclopedia of Type Strains, Phase III (KMG-III): the genomes of soil and plant-associated and newly described type strains.</title>
        <authorList>
            <person name="Whitman W."/>
        </authorList>
    </citation>
    <scope>NUCLEOTIDE SEQUENCE [LARGE SCALE GENOMIC DNA]</scope>
    <source>
        <strain evidence="3 4">VKM Ac-2527</strain>
    </source>
</reference>
<feature type="domain" description="AMP-dependent synthetase/ligase" evidence="1">
    <location>
        <begin position="20"/>
        <end position="379"/>
    </location>
</feature>
<dbReference type="PANTHER" id="PTHR43201:SF32">
    <property type="entry name" value="2-SUCCINYLBENZOATE--COA LIGASE, CHLOROPLASTIC_PEROXISOMAL"/>
    <property type="match status" value="1"/>
</dbReference>
<dbReference type="OrthoDB" id="5240965at2"/>
<accession>A0A4R6KK38</accession>
<dbReference type="InterPro" id="IPR045851">
    <property type="entry name" value="AMP-bd_C_sf"/>
</dbReference>
<proteinExistence type="predicted"/>